<dbReference type="GO" id="GO:0004674">
    <property type="term" value="F:protein serine/threonine kinase activity"/>
    <property type="evidence" value="ECO:0007669"/>
    <property type="project" value="InterPro"/>
</dbReference>
<dbReference type="AlphaFoldDB" id="A0A8X6MUF0"/>
<keyword evidence="2" id="KW-1185">Reference proteome</keyword>
<sequence length="216" mass="24626">MYSPVSWINPTPTRPTARKVIAIVFNASGALSTDNWNVLPAEWYNDIFNPGAVYHLYYYARDVPKLFGMLVFYILSGGKHPFGSSDQECQMNIKQGQPTMGSHPEDTEARDLVNETIKGDASARPTIEMISKHPYFWDINKRFQFLLQVGRKITFYTRSQIKCIRNLCKRILRCATVRRNNLRDLIFLSLSHLPMAIAVLGVSDTCRTVDKGCESQ</sequence>
<reference evidence="1" key="1">
    <citation type="submission" date="2020-08" db="EMBL/GenBank/DDBJ databases">
        <title>Multicomponent nature underlies the extraordinary mechanical properties of spider dragline silk.</title>
        <authorList>
            <person name="Kono N."/>
            <person name="Nakamura H."/>
            <person name="Mori M."/>
            <person name="Yoshida Y."/>
            <person name="Ohtoshi R."/>
            <person name="Malay A.D."/>
            <person name="Moran D.A.P."/>
            <person name="Tomita M."/>
            <person name="Numata K."/>
            <person name="Arakawa K."/>
        </authorList>
    </citation>
    <scope>NUCLEOTIDE SEQUENCE</scope>
</reference>
<dbReference type="Gene3D" id="1.10.510.10">
    <property type="entry name" value="Transferase(Phosphotransferase) domain 1"/>
    <property type="match status" value="1"/>
</dbReference>
<proteinExistence type="predicted"/>
<dbReference type="GO" id="GO:1990604">
    <property type="term" value="C:IRE1-TRAF2-ASK1 complex"/>
    <property type="evidence" value="ECO:0007669"/>
    <property type="project" value="TreeGrafter"/>
</dbReference>
<dbReference type="GO" id="GO:0070059">
    <property type="term" value="P:intrinsic apoptotic signaling pathway in response to endoplasmic reticulum stress"/>
    <property type="evidence" value="ECO:0007669"/>
    <property type="project" value="TreeGrafter"/>
</dbReference>
<name>A0A8X6MUF0_NEPPI</name>
<dbReference type="PANTHER" id="PTHR13954">
    <property type="entry name" value="IRE1-RELATED"/>
    <property type="match status" value="1"/>
</dbReference>
<dbReference type="EMBL" id="BMAW01051076">
    <property type="protein sequence ID" value="GFS78445.1"/>
    <property type="molecule type" value="Genomic_DNA"/>
</dbReference>
<evidence type="ECO:0000313" key="2">
    <source>
        <dbReference type="Proteomes" id="UP000887013"/>
    </source>
</evidence>
<evidence type="ECO:0000313" key="1">
    <source>
        <dbReference type="EMBL" id="GFS78445.1"/>
    </source>
</evidence>
<protein>
    <submittedName>
        <fullName evidence="1">Uncharacterized protein</fullName>
    </submittedName>
</protein>
<comment type="caution">
    <text evidence="1">The sequence shown here is derived from an EMBL/GenBank/DDBJ whole genome shotgun (WGS) entry which is preliminary data.</text>
</comment>
<dbReference type="OrthoDB" id="6410341at2759"/>
<dbReference type="GO" id="GO:0051082">
    <property type="term" value="F:unfolded protein binding"/>
    <property type="evidence" value="ECO:0007669"/>
    <property type="project" value="TreeGrafter"/>
</dbReference>
<dbReference type="InterPro" id="IPR011009">
    <property type="entry name" value="Kinase-like_dom_sf"/>
</dbReference>
<dbReference type="Proteomes" id="UP000887013">
    <property type="component" value="Unassembled WGS sequence"/>
</dbReference>
<gene>
    <name evidence="1" type="primary">AVEN_273406_1</name>
    <name evidence="1" type="ORF">NPIL_209311</name>
</gene>
<dbReference type="InterPro" id="IPR045133">
    <property type="entry name" value="IRE1/2-like"/>
</dbReference>
<dbReference type="GO" id="GO:0004521">
    <property type="term" value="F:RNA endonuclease activity"/>
    <property type="evidence" value="ECO:0007669"/>
    <property type="project" value="InterPro"/>
</dbReference>
<dbReference type="GO" id="GO:0036498">
    <property type="term" value="P:IRE1-mediated unfolded protein response"/>
    <property type="evidence" value="ECO:0007669"/>
    <property type="project" value="TreeGrafter"/>
</dbReference>
<dbReference type="PANTHER" id="PTHR13954:SF6">
    <property type="entry name" value="NON-SPECIFIC SERINE_THREONINE PROTEIN KINASE"/>
    <property type="match status" value="1"/>
</dbReference>
<accession>A0A8X6MUF0</accession>
<organism evidence="1 2">
    <name type="scientific">Nephila pilipes</name>
    <name type="common">Giant wood spider</name>
    <name type="synonym">Nephila maculata</name>
    <dbReference type="NCBI Taxonomy" id="299642"/>
    <lineage>
        <taxon>Eukaryota</taxon>
        <taxon>Metazoa</taxon>
        <taxon>Ecdysozoa</taxon>
        <taxon>Arthropoda</taxon>
        <taxon>Chelicerata</taxon>
        <taxon>Arachnida</taxon>
        <taxon>Araneae</taxon>
        <taxon>Araneomorphae</taxon>
        <taxon>Entelegynae</taxon>
        <taxon>Araneoidea</taxon>
        <taxon>Nephilidae</taxon>
        <taxon>Nephila</taxon>
    </lineage>
</organism>
<dbReference type="SUPFAM" id="SSF56112">
    <property type="entry name" value="Protein kinase-like (PK-like)"/>
    <property type="match status" value="1"/>
</dbReference>